<dbReference type="GO" id="GO:0000976">
    <property type="term" value="F:transcription cis-regulatory region binding"/>
    <property type="evidence" value="ECO:0007669"/>
    <property type="project" value="TreeGrafter"/>
</dbReference>
<evidence type="ECO:0000313" key="7">
    <source>
        <dbReference type="Proteomes" id="UP000199137"/>
    </source>
</evidence>
<dbReference type="Pfam" id="PF00440">
    <property type="entry name" value="TetR_N"/>
    <property type="match status" value="1"/>
</dbReference>
<organism evidence="6 7">
    <name type="scientific">Amycolatopsis rubida</name>
    <dbReference type="NCBI Taxonomy" id="112413"/>
    <lineage>
        <taxon>Bacteria</taxon>
        <taxon>Bacillati</taxon>
        <taxon>Actinomycetota</taxon>
        <taxon>Actinomycetes</taxon>
        <taxon>Pseudonocardiales</taxon>
        <taxon>Pseudonocardiaceae</taxon>
        <taxon>Amycolatopsis</taxon>
    </lineage>
</organism>
<evidence type="ECO:0000256" key="3">
    <source>
        <dbReference type="ARBA" id="ARBA00023163"/>
    </source>
</evidence>
<keyword evidence="1" id="KW-0805">Transcription regulation</keyword>
<evidence type="ECO:0000256" key="4">
    <source>
        <dbReference type="PROSITE-ProRule" id="PRU00335"/>
    </source>
</evidence>
<dbReference type="PANTHER" id="PTHR30055">
    <property type="entry name" value="HTH-TYPE TRANSCRIPTIONAL REGULATOR RUTR"/>
    <property type="match status" value="1"/>
</dbReference>
<dbReference type="InterPro" id="IPR041347">
    <property type="entry name" value="MftR_C"/>
</dbReference>
<keyword evidence="3" id="KW-0804">Transcription</keyword>
<keyword evidence="2 4" id="KW-0238">DNA-binding</keyword>
<dbReference type="Pfam" id="PF17754">
    <property type="entry name" value="TetR_C_14"/>
    <property type="match status" value="1"/>
</dbReference>
<evidence type="ECO:0000256" key="2">
    <source>
        <dbReference type="ARBA" id="ARBA00023125"/>
    </source>
</evidence>
<protein>
    <submittedName>
        <fullName evidence="6">DNA-binding transcriptional regulator, AcrR family</fullName>
    </submittedName>
</protein>
<accession>A0A1I5UY28</accession>
<dbReference type="Proteomes" id="UP000199137">
    <property type="component" value="Unassembled WGS sequence"/>
</dbReference>
<dbReference type="RefSeq" id="WP_342029823.1">
    <property type="nucleotide sequence ID" value="NZ_FOWC01000008.1"/>
</dbReference>
<name>A0A1I5UY28_9PSEU</name>
<evidence type="ECO:0000256" key="1">
    <source>
        <dbReference type="ARBA" id="ARBA00023015"/>
    </source>
</evidence>
<evidence type="ECO:0000313" key="6">
    <source>
        <dbReference type="EMBL" id="SFQ00092.1"/>
    </source>
</evidence>
<proteinExistence type="predicted"/>
<dbReference type="PROSITE" id="PS50977">
    <property type="entry name" value="HTH_TETR_2"/>
    <property type="match status" value="1"/>
</dbReference>
<dbReference type="InterPro" id="IPR001647">
    <property type="entry name" value="HTH_TetR"/>
</dbReference>
<dbReference type="STRING" id="112413.SAMN05421854_108135"/>
<reference evidence="6 7" key="1">
    <citation type="submission" date="2016-10" db="EMBL/GenBank/DDBJ databases">
        <authorList>
            <person name="de Groot N.N."/>
        </authorList>
    </citation>
    <scope>NUCLEOTIDE SEQUENCE [LARGE SCALE GENOMIC DNA]</scope>
    <source>
        <strain evidence="6 7">DSM 44637</strain>
    </source>
</reference>
<dbReference type="EMBL" id="FOWC01000008">
    <property type="protein sequence ID" value="SFQ00092.1"/>
    <property type="molecule type" value="Genomic_DNA"/>
</dbReference>
<dbReference type="GO" id="GO:0003700">
    <property type="term" value="F:DNA-binding transcription factor activity"/>
    <property type="evidence" value="ECO:0007669"/>
    <property type="project" value="TreeGrafter"/>
</dbReference>
<sequence>MLIPVLTGTTPCENATFRGPHNFSRHATFAATLVPVTSTAPLGLRERKKRAARRALAEAALRLAVERGVDQLRVEDIANEVGVSPRTFNNYFSSKEEAVCAFIVERQERVREALLARPADEPLWDAVVNASITRFAEDDRPDRENVRRVRALLENGALFAEMLRAFATVERVLADAIAERAGEHANPLHARLMASIVQNASRIAFETWLNSDSDDEEFVSAFTGLLREAAAGMPALAASGAAR</sequence>
<dbReference type="InterPro" id="IPR009057">
    <property type="entry name" value="Homeodomain-like_sf"/>
</dbReference>
<dbReference type="AlphaFoldDB" id="A0A1I5UY28"/>
<evidence type="ECO:0000259" key="5">
    <source>
        <dbReference type="PROSITE" id="PS50977"/>
    </source>
</evidence>
<dbReference type="Gene3D" id="1.10.357.10">
    <property type="entry name" value="Tetracycline Repressor, domain 2"/>
    <property type="match status" value="1"/>
</dbReference>
<dbReference type="InterPro" id="IPR050109">
    <property type="entry name" value="HTH-type_TetR-like_transc_reg"/>
</dbReference>
<gene>
    <name evidence="6" type="ORF">SAMN05421854_108135</name>
</gene>
<dbReference type="SUPFAM" id="SSF46689">
    <property type="entry name" value="Homeodomain-like"/>
    <property type="match status" value="1"/>
</dbReference>
<dbReference type="PANTHER" id="PTHR30055:SF238">
    <property type="entry name" value="MYCOFACTOCIN BIOSYNTHESIS TRANSCRIPTIONAL REGULATOR MFTR-RELATED"/>
    <property type="match status" value="1"/>
</dbReference>
<feature type="domain" description="HTH tetR-type" evidence="5">
    <location>
        <begin position="50"/>
        <end position="110"/>
    </location>
</feature>
<feature type="DNA-binding region" description="H-T-H motif" evidence="4">
    <location>
        <begin position="73"/>
        <end position="92"/>
    </location>
</feature>